<protein>
    <recommendedName>
        <fullName evidence="6">Macro domain-containing protein</fullName>
    </recommendedName>
</protein>
<keyword evidence="3" id="KW-0808">Transferase</keyword>
<name>A0A4W3HZ68_CALMI</name>
<dbReference type="Pfam" id="PF01661">
    <property type="entry name" value="Macro"/>
    <property type="match status" value="1"/>
</dbReference>
<dbReference type="PANTHER" id="PTHR14453">
    <property type="entry name" value="PARP/ZINC FINGER CCCH TYPE DOMAIN CONTAINING PROTEIN"/>
    <property type="match status" value="1"/>
</dbReference>
<dbReference type="InterPro" id="IPR052056">
    <property type="entry name" value="Mono-ARTD/PARP"/>
</dbReference>
<evidence type="ECO:0000256" key="4">
    <source>
        <dbReference type="ARBA" id="ARBA00023027"/>
    </source>
</evidence>
<evidence type="ECO:0000256" key="2">
    <source>
        <dbReference type="ARBA" id="ARBA00022676"/>
    </source>
</evidence>
<reference evidence="8" key="3">
    <citation type="journal article" date="2014" name="Nature">
        <title>Elephant shark genome provides unique insights into gnathostome evolution.</title>
        <authorList>
            <consortium name="International Elephant Shark Genome Sequencing Consortium"/>
            <person name="Venkatesh B."/>
            <person name="Lee A.P."/>
            <person name="Ravi V."/>
            <person name="Maurya A.K."/>
            <person name="Lian M.M."/>
            <person name="Swann J.B."/>
            <person name="Ohta Y."/>
            <person name="Flajnik M.F."/>
            <person name="Sutoh Y."/>
            <person name="Kasahara M."/>
            <person name="Hoon S."/>
            <person name="Gangu V."/>
            <person name="Roy S.W."/>
            <person name="Irimia M."/>
            <person name="Korzh V."/>
            <person name="Kondrychyn I."/>
            <person name="Lim Z.W."/>
            <person name="Tay B.H."/>
            <person name="Tohari S."/>
            <person name="Kong K.W."/>
            <person name="Ho S."/>
            <person name="Lorente-Galdos B."/>
            <person name="Quilez J."/>
            <person name="Marques-Bonet T."/>
            <person name="Raney B.J."/>
            <person name="Ingham P.W."/>
            <person name="Tay A."/>
            <person name="Hillier L.W."/>
            <person name="Minx P."/>
            <person name="Boehm T."/>
            <person name="Wilson R.K."/>
            <person name="Brenner S."/>
            <person name="Warren W.C."/>
        </authorList>
    </citation>
    <scope>NUCLEOTIDE SEQUENCE [LARGE SCALE GENOMIC DNA]</scope>
</reference>
<reference evidence="8" key="2">
    <citation type="journal article" date="2007" name="PLoS Biol.">
        <title>Survey sequencing and comparative analysis of the elephant shark (Callorhinchus milii) genome.</title>
        <authorList>
            <person name="Venkatesh B."/>
            <person name="Kirkness E.F."/>
            <person name="Loh Y.H."/>
            <person name="Halpern A.L."/>
            <person name="Lee A.P."/>
            <person name="Johnson J."/>
            <person name="Dandona N."/>
            <person name="Viswanathan L.D."/>
            <person name="Tay A."/>
            <person name="Venter J.C."/>
            <person name="Strausberg R.L."/>
            <person name="Brenner S."/>
        </authorList>
    </citation>
    <scope>NUCLEOTIDE SEQUENCE [LARGE SCALE GENOMIC DNA]</scope>
</reference>
<keyword evidence="8" id="KW-1185">Reference proteome</keyword>
<dbReference type="GO" id="GO:0070212">
    <property type="term" value="P:protein poly-ADP-ribosylation"/>
    <property type="evidence" value="ECO:0007669"/>
    <property type="project" value="TreeGrafter"/>
</dbReference>
<reference evidence="7" key="4">
    <citation type="submission" date="2025-08" db="UniProtKB">
        <authorList>
            <consortium name="Ensembl"/>
        </authorList>
    </citation>
    <scope>IDENTIFICATION</scope>
</reference>
<dbReference type="GO" id="GO:0010629">
    <property type="term" value="P:negative regulation of gene expression"/>
    <property type="evidence" value="ECO:0007669"/>
    <property type="project" value="TreeGrafter"/>
</dbReference>
<proteinExistence type="predicted"/>
<evidence type="ECO:0000259" key="6">
    <source>
        <dbReference type="PROSITE" id="PS51154"/>
    </source>
</evidence>
<evidence type="ECO:0000256" key="1">
    <source>
        <dbReference type="ARBA" id="ARBA00004123"/>
    </source>
</evidence>
<dbReference type="GO" id="GO:0005737">
    <property type="term" value="C:cytoplasm"/>
    <property type="evidence" value="ECO:0007669"/>
    <property type="project" value="TreeGrafter"/>
</dbReference>
<keyword evidence="5" id="KW-0539">Nucleus</keyword>
<evidence type="ECO:0000256" key="5">
    <source>
        <dbReference type="ARBA" id="ARBA00023242"/>
    </source>
</evidence>
<feature type="domain" description="Macro" evidence="6">
    <location>
        <begin position="1"/>
        <end position="116"/>
    </location>
</feature>
<dbReference type="PANTHER" id="PTHR14453:SF101">
    <property type="entry name" value="POLY [ADP-RIBOSE] POLYMERASE"/>
    <property type="match status" value="1"/>
</dbReference>
<sequence>VDAPVWCWRSVALFHVTFKRSSLLISGVSGAILEAAGSSVKNECKTLGSQPHDGVVVTGGGRLQCLYIMHMVGPKTVPFITAAVEKILEKCDQLNIATVAFPAIGTGKTSSYNPIF</sequence>
<dbReference type="AlphaFoldDB" id="A0A4W3HZ68"/>
<evidence type="ECO:0000256" key="3">
    <source>
        <dbReference type="ARBA" id="ARBA00022679"/>
    </source>
</evidence>
<organism evidence="7 8">
    <name type="scientific">Callorhinchus milii</name>
    <name type="common">Ghost shark</name>
    <dbReference type="NCBI Taxonomy" id="7868"/>
    <lineage>
        <taxon>Eukaryota</taxon>
        <taxon>Metazoa</taxon>
        <taxon>Chordata</taxon>
        <taxon>Craniata</taxon>
        <taxon>Vertebrata</taxon>
        <taxon>Chondrichthyes</taxon>
        <taxon>Holocephali</taxon>
        <taxon>Chimaeriformes</taxon>
        <taxon>Callorhinchidae</taxon>
        <taxon>Callorhinchus</taxon>
    </lineage>
</organism>
<dbReference type="GO" id="GO:0003950">
    <property type="term" value="F:NAD+ poly-ADP-ribosyltransferase activity"/>
    <property type="evidence" value="ECO:0007669"/>
    <property type="project" value="TreeGrafter"/>
</dbReference>
<dbReference type="GO" id="GO:1990404">
    <property type="term" value="F:NAD+-protein mono-ADP-ribosyltransferase activity"/>
    <property type="evidence" value="ECO:0007669"/>
    <property type="project" value="TreeGrafter"/>
</dbReference>
<evidence type="ECO:0000313" key="7">
    <source>
        <dbReference type="Ensembl" id="ENSCMIP00000022829.1"/>
    </source>
</evidence>
<dbReference type="Gene3D" id="3.40.220.10">
    <property type="entry name" value="Leucine Aminopeptidase, subunit E, domain 1"/>
    <property type="match status" value="1"/>
</dbReference>
<evidence type="ECO:0000313" key="8">
    <source>
        <dbReference type="Proteomes" id="UP000314986"/>
    </source>
</evidence>
<reference evidence="8" key="1">
    <citation type="journal article" date="2006" name="Science">
        <title>Ancient noncoding elements conserved in the human genome.</title>
        <authorList>
            <person name="Venkatesh B."/>
            <person name="Kirkness E.F."/>
            <person name="Loh Y.H."/>
            <person name="Halpern A.L."/>
            <person name="Lee A.P."/>
            <person name="Johnson J."/>
            <person name="Dandona N."/>
            <person name="Viswanathan L.D."/>
            <person name="Tay A."/>
            <person name="Venter J.C."/>
            <person name="Strausberg R.L."/>
            <person name="Brenner S."/>
        </authorList>
    </citation>
    <scope>NUCLEOTIDE SEQUENCE [LARGE SCALE GENOMIC DNA]</scope>
</reference>
<dbReference type="InterPro" id="IPR002589">
    <property type="entry name" value="Macro_dom"/>
</dbReference>
<dbReference type="GeneTree" id="ENSGT00940000154311"/>
<dbReference type="InterPro" id="IPR043472">
    <property type="entry name" value="Macro_dom-like"/>
</dbReference>
<dbReference type="GO" id="GO:0003714">
    <property type="term" value="F:transcription corepressor activity"/>
    <property type="evidence" value="ECO:0007669"/>
    <property type="project" value="TreeGrafter"/>
</dbReference>
<reference evidence="7" key="5">
    <citation type="submission" date="2025-09" db="UniProtKB">
        <authorList>
            <consortium name="Ensembl"/>
        </authorList>
    </citation>
    <scope>IDENTIFICATION</scope>
</reference>
<dbReference type="Proteomes" id="UP000314986">
    <property type="component" value="Unassembled WGS sequence"/>
</dbReference>
<comment type="subcellular location">
    <subcellularLocation>
        <location evidence="1">Nucleus</location>
    </subcellularLocation>
</comment>
<dbReference type="Ensembl" id="ENSCMIT00000023218.1">
    <property type="protein sequence ID" value="ENSCMIP00000022829.1"/>
    <property type="gene ID" value="ENSCMIG00000010248.1"/>
</dbReference>
<dbReference type="PROSITE" id="PS51154">
    <property type="entry name" value="MACRO"/>
    <property type="match status" value="1"/>
</dbReference>
<dbReference type="SUPFAM" id="SSF52949">
    <property type="entry name" value="Macro domain-like"/>
    <property type="match status" value="1"/>
</dbReference>
<dbReference type="GO" id="GO:0005634">
    <property type="term" value="C:nucleus"/>
    <property type="evidence" value="ECO:0007669"/>
    <property type="project" value="UniProtKB-SubCell"/>
</dbReference>
<keyword evidence="4" id="KW-0520">NAD</keyword>
<accession>A0A4W3HZ68</accession>
<keyword evidence="2" id="KW-0328">Glycosyltransferase</keyword>